<evidence type="ECO:0000256" key="3">
    <source>
        <dbReference type="SAM" id="Phobius"/>
    </source>
</evidence>
<organism evidence="5 6">
    <name type="scientific">Faecalibacterium butyricigenerans</name>
    <dbReference type="NCBI Taxonomy" id="1851427"/>
    <lineage>
        <taxon>Bacteria</taxon>
        <taxon>Bacillati</taxon>
        <taxon>Bacillota</taxon>
        <taxon>Clostridia</taxon>
        <taxon>Eubacteriales</taxon>
        <taxon>Oscillospiraceae</taxon>
        <taxon>Faecalibacterium</taxon>
    </lineage>
</organism>
<keyword evidence="3" id="KW-1133">Transmembrane helix</keyword>
<feature type="compositionally biased region" description="Polar residues" evidence="2">
    <location>
        <begin position="118"/>
        <end position="127"/>
    </location>
</feature>
<evidence type="ECO:0000313" key="6">
    <source>
        <dbReference type="Proteomes" id="UP001430637"/>
    </source>
</evidence>
<name>A0ABS8F8Q7_9FIRM</name>
<evidence type="ECO:0000259" key="4">
    <source>
        <dbReference type="Pfam" id="PF14257"/>
    </source>
</evidence>
<evidence type="ECO:0000256" key="2">
    <source>
        <dbReference type="SAM" id="MobiDB-lite"/>
    </source>
</evidence>
<accession>A0ABS8F8Q7</accession>
<keyword evidence="1" id="KW-0175">Coiled coil</keyword>
<comment type="caution">
    <text evidence="5">The sequence shown here is derived from an EMBL/GenBank/DDBJ whole genome shotgun (WGS) entry which is preliminary data.</text>
</comment>
<sequence length="364" mass="39189">MRWFEYKMEVDDLHASDDLKAKLLAMQGGQTASSAPKAAPKPRKAIRFSRKTLSIAACGLLCGVGLYAAVGSPFRLMAAGGAALTAEPAPETASYAAYSMDSVNSALSDSKMAVQSSGAADTGSAVSDRSADDTSALRAETAQEGTKLIYTANLTIESKDFDAARTALNEAVSAAGGYMESSDESSYSGMGRSLSLTIRVPQDNYASFLAAAAQAGNLVDKSEQVQDVTTQYMDIEARLSNLTAQRTRLQELQATAENLSDLLEIESSLSDVQYQLESWQSQLNWYSQQVECSTVYLSLSEVKEYTPTEESYLSQLSSALRNGWSGFVSGLQQLTVWVVGVWPLLTLMAAAALIVHLVRRRTRK</sequence>
<keyword evidence="3" id="KW-0472">Membrane</keyword>
<dbReference type="RefSeq" id="WP_227620888.1">
    <property type="nucleotide sequence ID" value="NZ_JAJEQL010000011.1"/>
</dbReference>
<dbReference type="Proteomes" id="UP001430637">
    <property type="component" value="Unassembled WGS sequence"/>
</dbReference>
<feature type="domain" description="DUF4349" evidence="4">
    <location>
        <begin position="147"/>
        <end position="355"/>
    </location>
</feature>
<evidence type="ECO:0000256" key="1">
    <source>
        <dbReference type="SAM" id="Coils"/>
    </source>
</evidence>
<protein>
    <submittedName>
        <fullName evidence="5">DUF4349 domain-containing protein</fullName>
    </submittedName>
</protein>
<keyword evidence="3" id="KW-0812">Transmembrane</keyword>
<feature type="transmembrane region" description="Helical" evidence="3">
    <location>
        <begin position="334"/>
        <end position="358"/>
    </location>
</feature>
<dbReference type="EMBL" id="JAJEQL010000011">
    <property type="protein sequence ID" value="MCC2199313.1"/>
    <property type="molecule type" value="Genomic_DNA"/>
</dbReference>
<evidence type="ECO:0000313" key="5">
    <source>
        <dbReference type="EMBL" id="MCC2199313.1"/>
    </source>
</evidence>
<gene>
    <name evidence="5" type="ORF">LKD23_06020</name>
</gene>
<feature type="region of interest" description="Disordered" evidence="2">
    <location>
        <begin position="118"/>
        <end position="138"/>
    </location>
</feature>
<feature type="coiled-coil region" evidence="1">
    <location>
        <begin position="225"/>
        <end position="269"/>
    </location>
</feature>
<feature type="transmembrane region" description="Helical" evidence="3">
    <location>
        <begin position="52"/>
        <end position="70"/>
    </location>
</feature>
<dbReference type="InterPro" id="IPR025645">
    <property type="entry name" value="DUF4349"/>
</dbReference>
<keyword evidence="6" id="KW-1185">Reference proteome</keyword>
<proteinExistence type="predicted"/>
<reference evidence="5" key="1">
    <citation type="submission" date="2021-10" db="EMBL/GenBank/DDBJ databases">
        <title>Anaerobic single-cell dispensing facilitates the cultivation of human gut bacteria.</title>
        <authorList>
            <person name="Afrizal A."/>
        </authorList>
    </citation>
    <scope>NUCLEOTIDE SEQUENCE</scope>
    <source>
        <strain evidence="5">CLA-AA-H233</strain>
    </source>
</reference>
<dbReference type="Pfam" id="PF14257">
    <property type="entry name" value="DUF4349"/>
    <property type="match status" value="1"/>
</dbReference>